<dbReference type="Proteomes" id="UP000263517">
    <property type="component" value="Unassembled WGS sequence"/>
</dbReference>
<dbReference type="Proteomes" id="UP000264779">
    <property type="component" value="Unassembled WGS sequence"/>
</dbReference>
<evidence type="ECO:0000313" key="2">
    <source>
        <dbReference type="EMBL" id="HBU50957.1"/>
    </source>
</evidence>
<name>A0A358DXP9_9ALTE</name>
<dbReference type="EMBL" id="DNAN01000740">
    <property type="protein sequence ID" value="HAW78230.1"/>
    <property type="molecule type" value="Genomic_DNA"/>
</dbReference>
<protein>
    <recommendedName>
        <fullName evidence="5">Glycosyltransferase family 1 protein</fullName>
    </recommendedName>
</protein>
<dbReference type="EMBL" id="DONK01000102">
    <property type="protein sequence ID" value="HBU50957.1"/>
    <property type="molecule type" value="Genomic_DNA"/>
</dbReference>
<evidence type="ECO:0000313" key="4">
    <source>
        <dbReference type="Proteomes" id="UP000264779"/>
    </source>
</evidence>
<dbReference type="RefSeq" id="WP_272964370.1">
    <property type="nucleotide sequence ID" value="NZ_CALBIY010000075.1"/>
</dbReference>
<proteinExistence type="predicted"/>
<gene>
    <name evidence="1" type="ORF">DCW74_21140</name>
    <name evidence="2" type="ORF">DEB45_06840</name>
</gene>
<dbReference type="AlphaFoldDB" id="A0A358DXP9"/>
<sequence length="363" mass="40728">MKALFITGNNQYGVASHFLNGMQQDFASSGIESIELSLHNAEAIAHAEQQLKSDLDYDIVISFNGLGLDIVDNGQRILEECGKPLYIFLVDHPLHLLPRFLGTKGTVLCVDKEHVTFCQLCGIKALFFPHAISAELMKEEAIVPEQEKSNEWLFPVSFFDVSHWREKLAPTWANIAPLVNQSQSVTRFMQLVGVLPLGKRPPTLELNNNVLQICRMVDYYLRAKARQDCLVFFAQQGHKLTVIGKGVQRYQSITDFHDYQPAIDSDALLTRIKQAKFVVHNSPGFELGLHERIVQPMALGTHVITYDAGYVKHVIGDGVFLPTSQQAPHVDTDSYNGFAASNREAILSRHSWKVRFNNLLSIG</sequence>
<organism evidence="2 4">
    <name type="scientific">Alteromonas australica</name>
    <dbReference type="NCBI Taxonomy" id="589873"/>
    <lineage>
        <taxon>Bacteria</taxon>
        <taxon>Pseudomonadati</taxon>
        <taxon>Pseudomonadota</taxon>
        <taxon>Gammaproteobacteria</taxon>
        <taxon>Alteromonadales</taxon>
        <taxon>Alteromonadaceae</taxon>
        <taxon>Alteromonas/Salinimonas group</taxon>
        <taxon>Alteromonas</taxon>
    </lineage>
</organism>
<evidence type="ECO:0008006" key="5">
    <source>
        <dbReference type="Google" id="ProtNLM"/>
    </source>
</evidence>
<reference evidence="3 4" key="1">
    <citation type="journal article" date="2018" name="Nat. Biotechnol.">
        <title>A standardized bacterial taxonomy based on genome phylogeny substantially revises the tree of life.</title>
        <authorList>
            <person name="Parks D.H."/>
            <person name="Chuvochina M."/>
            <person name="Waite D.W."/>
            <person name="Rinke C."/>
            <person name="Skarshewski A."/>
            <person name="Chaumeil P.A."/>
            <person name="Hugenholtz P."/>
        </authorList>
    </citation>
    <scope>NUCLEOTIDE SEQUENCE [LARGE SCALE GENOMIC DNA]</scope>
    <source>
        <strain evidence="2">UBA11621</strain>
        <strain evidence="1">UBA11978</strain>
    </source>
</reference>
<evidence type="ECO:0000313" key="3">
    <source>
        <dbReference type="Proteomes" id="UP000263517"/>
    </source>
</evidence>
<accession>A0A358DXP9</accession>
<evidence type="ECO:0000313" key="1">
    <source>
        <dbReference type="EMBL" id="HAW78230.1"/>
    </source>
</evidence>
<comment type="caution">
    <text evidence="2">The sequence shown here is derived from an EMBL/GenBank/DDBJ whole genome shotgun (WGS) entry which is preliminary data.</text>
</comment>